<gene>
    <name evidence="1" type="ORF">PYW08_016183</name>
</gene>
<proteinExistence type="predicted"/>
<reference evidence="1" key="1">
    <citation type="submission" date="2023-03" db="EMBL/GenBank/DDBJ databases">
        <title>Chromosome-level genomes of two armyworms, Mythimna separata and Mythimna loreyi, provide insights into the biosynthesis and reception of sex pheromones.</title>
        <authorList>
            <person name="Zhao H."/>
        </authorList>
    </citation>
    <scope>NUCLEOTIDE SEQUENCE</scope>
    <source>
        <strain evidence="1">BeijingLab</strain>
    </source>
</reference>
<sequence>MVSRWCRRGSARALLAAAALGALLLRALPASLSSDQHLPAHAPSDIAHHLADFSNQPDVTSWWVESDHSNYTTWSYSVGFSCGGRCTGRARVRAHDEHARAPQHGRAARRHFVRLQRRSCSALPLLPWPQLCDDLEVTAVVSGSLALGAQLQQEWSTWCSALGWLSGACARDLQARHDTNLLRLQALRRQRA</sequence>
<dbReference type="EMBL" id="CM056785">
    <property type="protein sequence ID" value="KAJ8727798.1"/>
    <property type="molecule type" value="Genomic_DNA"/>
</dbReference>
<evidence type="ECO:0000313" key="2">
    <source>
        <dbReference type="Proteomes" id="UP001231649"/>
    </source>
</evidence>
<comment type="caution">
    <text evidence="1">The sequence shown here is derived from an EMBL/GenBank/DDBJ whole genome shotgun (WGS) entry which is preliminary data.</text>
</comment>
<name>A0ACC2QWA4_9NEOP</name>
<dbReference type="Proteomes" id="UP001231649">
    <property type="component" value="Chromosome 9"/>
</dbReference>
<accession>A0ACC2QWA4</accession>
<protein>
    <submittedName>
        <fullName evidence="1">Uncharacterized protein</fullName>
    </submittedName>
</protein>
<evidence type="ECO:0000313" key="1">
    <source>
        <dbReference type="EMBL" id="KAJ8727798.1"/>
    </source>
</evidence>
<organism evidence="1 2">
    <name type="scientific">Mythimna loreyi</name>
    <dbReference type="NCBI Taxonomy" id="667449"/>
    <lineage>
        <taxon>Eukaryota</taxon>
        <taxon>Metazoa</taxon>
        <taxon>Ecdysozoa</taxon>
        <taxon>Arthropoda</taxon>
        <taxon>Hexapoda</taxon>
        <taxon>Insecta</taxon>
        <taxon>Pterygota</taxon>
        <taxon>Neoptera</taxon>
        <taxon>Endopterygota</taxon>
        <taxon>Lepidoptera</taxon>
        <taxon>Glossata</taxon>
        <taxon>Ditrysia</taxon>
        <taxon>Noctuoidea</taxon>
        <taxon>Noctuidae</taxon>
        <taxon>Noctuinae</taxon>
        <taxon>Hadenini</taxon>
        <taxon>Mythimna</taxon>
    </lineage>
</organism>
<keyword evidence="2" id="KW-1185">Reference proteome</keyword>